<accession>A0ABQ8K5U0</accession>
<sequence length="243" mass="28201">EMIDRLVGDDPMDDPPAYMKIIKPQMPSPWEGEDDVYKFEEWLLKLLTYFQNLRITGPRTDSDRTRMLSEALKGEPHIWYYRNVAASRDRHHKWTFSEAVLALHRRFIHKDGEVEAAEQFYRAKYTQKGGISDLLDRMTRYADRMTERPGEYIWKSKFMAALPSEMEKVLRTTYLITPEKTKFSDMAHAAFAYEHALRSERATWALWGPGSQAPKSSGSQDKKPVTTNTTRKTTGGNQPGYKP</sequence>
<protein>
    <recommendedName>
        <fullName evidence="4">Retrotransposon gag domain-containing protein</fullName>
    </recommendedName>
</protein>
<dbReference type="EMBL" id="JADCUA010000022">
    <property type="protein sequence ID" value="KAH9832164.1"/>
    <property type="molecule type" value="Genomic_DNA"/>
</dbReference>
<evidence type="ECO:0008006" key="4">
    <source>
        <dbReference type="Google" id="ProtNLM"/>
    </source>
</evidence>
<name>A0ABQ8K5U0_9APHY</name>
<feature type="non-terminal residue" evidence="2">
    <location>
        <position position="1"/>
    </location>
</feature>
<feature type="non-terminal residue" evidence="2">
    <location>
        <position position="243"/>
    </location>
</feature>
<dbReference type="RefSeq" id="XP_047775183.1">
    <property type="nucleotide sequence ID" value="XM_047919708.1"/>
</dbReference>
<comment type="caution">
    <text evidence="2">The sequence shown here is derived from an EMBL/GenBank/DDBJ whole genome shotgun (WGS) entry which is preliminary data.</text>
</comment>
<organism evidence="2 3">
    <name type="scientific">Rhodofomes roseus</name>
    <dbReference type="NCBI Taxonomy" id="34475"/>
    <lineage>
        <taxon>Eukaryota</taxon>
        <taxon>Fungi</taxon>
        <taxon>Dikarya</taxon>
        <taxon>Basidiomycota</taxon>
        <taxon>Agaricomycotina</taxon>
        <taxon>Agaricomycetes</taxon>
        <taxon>Polyporales</taxon>
        <taxon>Rhodofomes</taxon>
    </lineage>
</organism>
<dbReference type="Proteomes" id="UP000814176">
    <property type="component" value="Unassembled WGS sequence"/>
</dbReference>
<evidence type="ECO:0000256" key="1">
    <source>
        <dbReference type="SAM" id="MobiDB-lite"/>
    </source>
</evidence>
<gene>
    <name evidence="2" type="ORF">C8Q71DRAFT_675622</name>
</gene>
<evidence type="ECO:0000313" key="3">
    <source>
        <dbReference type="Proteomes" id="UP000814176"/>
    </source>
</evidence>
<feature type="region of interest" description="Disordered" evidence="1">
    <location>
        <begin position="207"/>
        <end position="243"/>
    </location>
</feature>
<reference evidence="2 3" key="1">
    <citation type="journal article" date="2021" name="Environ. Microbiol.">
        <title>Gene family expansions and transcriptome signatures uncover fungal adaptations to wood decay.</title>
        <authorList>
            <person name="Hage H."/>
            <person name="Miyauchi S."/>
            <person name="Viragh M."/>
            <person name="Drula E."/>
            <person name="Min B."/>
            <person name="Chaduli D."/>
            <person name="Navarro D."/>
            <person name="Favel A."/>
            <person name="Norest M."/>
            <person name="Lesage-Meessen L."/>
            <person name="Balint B."/>
            <person name="Merenyi Z."/>
            <person name="de Eugenio L."/>
            <person name="Morin E."/>
            <person name="Martinez A.T."/>
            <person name="Baldrian P."/>
            <person name="Stursova M."/>
            <person name="Martinez M.J."/>
            <person name="Novotny C."/>
            <person name="Magnuson J.K."/>
            <person name="Spatafora J.W."/>
            <person name="Maurice S."/>
            <person name="Pangilinan J."/>
            <person name="Andreopoulos W."/>
            <person name="LaButti K."/>
            <person name="Hundley H."/>
            <person name="Na H."/>
            <person name="Kuo A."/>
            <person name="Barry K."/>
            <person name="Lipzen A."/>
            <person name="Henrissat B."/>
            <person name="Riley R."/>
            <person name="Ahrendt S."/>
            <person name="Nagy L.G."/>
            <person name="Grigoriev I.V."/>
            <person name="Martin F."/>
            <person name="Rosso M.N."/>
        </authorList>
    </citation>
    <scope>NUCLEOTIDE SEQUENCE [LARGE SCALE GENOMIC DNA]</scope>
    <source>
        <strain evidence="2 3">CIRM-BRFM 1785</strain>
    </source>
</reference>
<evidence type="ECO:0000313" key="2">
    <source>
        <dbReference type="EMBL" id="KAH9832164.1"/>
    </source>
</evidence>
<feature type="compositionally biased region" description="Low complexity" evidence="1">
    <location>
        <begin position="226"/>
        <end position="236"/>
    </location>
</feature>
<keyword evidence="3" id="KW-1185">Reference proteome</keyword>
<dbReference type="GeneID" id="72000440"/>
<proteinExistence type="predicted"/>